<dbReference type="Proteomes" id="UP001431429">
    <property type="component" value="Unassembled WGS sequence"/>
</dbReference>
<evidence type="ECO:0000259" key="3">
    <source>
        <dbReference type="Pfam" id="PF00487"/>
    </source>
</evidence>
<sequence>MPQAIALADDASIPVAPQAEVAPLGVPAGAAEAEHSLPDTSAPVPPTQGEAPEDPVAAINTRLVPSARTAPDVAPASAGQLKAPARSQGSEFAPLLRTVKEQGLLERRTGWYVRSIVVNLLGIAATVTGMVLIGGSWWVLLLAPPLAVLSARTGFFAHDAGHSQMTGDRRRSRHIQLFLGNLLLGMSQEWWNDKHNRHHANPNHIDKDPDVAADVLVFSQSQLGNRSGVAGWLTRHQAWLFFPLTTLEGIALKVHGLRAVFTGGGSRQSARGRVVEGALLVAHLLAYGALLLATMPLGQAVVFALIHQLLLGLHLGMAFAPNHKGMEMPDEENGKGWGHLRRQVLTSRNVRGGPVTDWMLGGLNYQIEHHLFPSMPRPHLRLAQPLVRAHCRSLSVAYTETGLIDSYRQALAHMHEVGEPLRTDT</sequence>
<gene>
    <name evidence="4" type="ORF">NBG84_16490</name>
</gene>
<dbReference type="CDD" id="cd03506">
    <property type="entry name" value="Delta6-FADS-like"/>
    <property type="match status" value="1"/>
</dbReference>
<feature type="region of interest" description="Disordered" evidence="1">
    <location>
        <begin position="26"/>
        <end position="52"/>
    </location>
</feature>
<feature type="domain" description="Fatty acid desaturase" evidence="3">
    <location>
        <begin position="136"/>
        <end position="401"/>
    </location>
</feature>
<reference evidence="4" key="1">
    <citation type="submission" date="2022-06" db="EMBL/GenBank/DDBJ databases">
        <title>Genome public.</title>
        <authorList>
            <person name="Sun Q."/>
        </authorList>
    </citation>
    <scope>NUCLEOTIDE SEQUENCE</scope>
    <source>
        <strain evidence="4">CWNU-1</strain>
    </source>
</reference>
<keyword evidence="2" id="KW-0812">Transmembrane</keyword>
<dbReference type="GO" id="GO:0016491">
    <property type="term" value="F:oxidoreductase activity"/>
    <property type="evidence" value="ECO:0007669"/>
    <property type="project" value="UniProtKB-KW"/>
</dbReference>
<dbReference type="EC" id="1.14.19.-" evidence="4"/>
<evidence type="ECO:0000256" key="2">
    <source>
        <dbReference type="SAM" id="Phobius"/>
    </source>
</evidence>
<proteinExistence type="predicted"/>
<comment type="caution">
    <text evidence="4">The sequence shown here is derived from an EMBL/GenBank/DDBJ whole genome shotgun (WGS) entry which is preliminary data.</text>
</comment>
<evidence type="ECO:0000313" key="4">
    <source>
        <dbReference type="EMBL" id="MCM2389867.1"/>
    </source>
</evidence>
<keyword evidence="5" id="KW-1185">Reference proteome</keyword>
<evidence type="ECO:0000313" key="5">
    <source>
        <dbReference type="Proteomes" id="UP001431429"/>
    </source>
</evidence>
<name>A0ABT0UNG1_9ACTN</name>
<accession>A0ABT0UNG1</accession>
<organism evidence="4 5">
    <name type="scientific">Streptomyces albipurpureus</name>
    <dbReference type="NCBI Taxonomy" id="2897419"/>
    <lineage>
        <taxon>Bacteria</taxon>
        <taxon>Bacillati</taxon>
        <taxon>Actinomycetota</taxon>
        <taxon>Actinomycetes</taxon>
        <taxon>Kitasatosporales</taxon>
        <taxon>Streptomycetaceae</taxon>
        <taxon>Streptomyces</taxon>
    </lineage>
</organism>
<dbReference type="PANTHER" id="PTHR19353:SF19">
    <property type="entry name" value="DELTA(5) FATTY ACID DESATURASE C-RELATED"/>
    <property type="match status" value="1"/>
</dbReference>
<dbReference type="PANTHER" id="PTHR19353">
    <property type="entry name" value="FATTY ACID DESATURASE 2"/>
    <property type="match status" value="1"/>
</dbReference>
<keyword evidence="2" id="KW-0472">Membrane</keyword>
<dbReference type="EMBL" id="JAMQAW010000012">
    <property type="protein sequence ID" value="MCM2389867.1"/>
    <property type="molecule type" value="Genomic_DNA"/>
</dbReference>
<dbReference type="Pfam" id="PF00487">
    <property type="entry name" value="FA_desaturase"/>
    <property type="match status" value="1"/>
</dbReference>
<keyword evidence="2" id="KW-1133">Transmembrane helix</keyword>
<feature type="transmembrane region" description="Helical" evidence="2">
    <location>
        <begin position="116"/>
        <end position="140"/>
    </location>
</feature>
<evidence type="ECO:0000256" key="1">
    <source>
        <dbReference type="SAM" id="MobiDB-lite"/>
    </source>
</evidence>
<dbReference type="InterPro" id="IPR005804">
    <property type="entry name" value="FA_desaturase_dom"/>
</dbReference>
<dbReference type="InterPro" id="IPR012171">
    <property type="entry name" value="Fatty_acid_desaturase"/>
</dbReference>
<dbReference type="RefSeq" id="WP_250920209.1">
    <property type="nucleotide sequence ID" value="NZ_JAMQAW010000012.1"/>
</dbReference>
<keyword evidence="4" id="KW-0560">Oxidoreductase</keyword>
<protein>
    <submittedName>
        <fullName evidence="4">Fatty acid desaturase</fullName>
        <ecNumber evidence="4">1.14.19.-</ecNumber>
    </submittedName>
</protein>